<dbReference type="GO" id="GO:0043565">
    <property type="term" value="F:sequence-specific DNA binding"/>
    <property type="evidence" value="ECO:0007669"/>
    <property type="project" value="InterPro"/>
</dbReference>
<dbReference type="Pfam" id="PF12833">
    <property type="entry name" value="HTH_18"/>
    <property type="match status" value="1"/>
</dbReference>
<comment type="caution">
    <text evidence="7">The sequence shown here is derived from an EMBL/GenBank/DDBJ whole genome shotgun (WGS) entry which is preliminary data.</text>
</comment>
<reference evidence="6 9" key="1">
    <citation type="submission" date="2016-08" db="EMBL/GenBank/DDBJ databases">
        <title>Candidatus Dactylopiibacterium carminicum genome sequence.</title>
        <authorList>
            <person name="Ramirez-Puebla S.T."/>
            <person name="Ormeno-Orrillo E."/>
            <person name="Vera-Ponce De Leon A."/>
            <person name="Luis L."/>
            <person name="Sanchez-Flores A."/>
            <person name="Monica R."/>
            <person name="Martinez-Romero E."/>
        </authorList>
    </citation>
    <scope>NUCLEOTIDE SEQUENCE [LARGE SCALE GENOMIC DNA]</scope>
    <source>
        <strain evidence="6">END1</strain>
    </source>
</reference>
<evidence type="ECO:0000256" key="2">
    <source>
        <dbReference type="ARBA" id="ARBA00023125"/>
    </source>
</evidence>
<dbReference type="Proteomes" id="UP000216107">
    <property type="component" value="Unassembled WGS sequence"/>
</dbReference>
<evidence type="ECO:0000313" key="7">
    <source>
        <dbReference type="EMBL" id="PAS93749.1"/>
    </source>
</evidence>
<dbReference type="PANTHER" id="PTHR46796">
    <property type="entry name" value="HTH-TYPE TRANSCRIPTIONAL ACTIVATOR RHAS-RELATED"/>
    <property type="match status" value="1"/>
</dbReference>
<reference evidence="7 8" key="2">
    <citation type="submission" date="2017-07" db="EMBL/GenBank/DDBJ databases">
        <title>Candidatus Dactylopiibacterium carminicum, a nitrogen-fixing symbiont of the cochineal insect Dactylopius coccus and Dactylopius opuntiae (Hemiptera: Coccoidea: Dactylopiidae).</title>
        <authorList>
            <person name="Vera A."/>
        </authorList>
    </citation>
    <scope>NUCLEOTIDE SEQUENCE [LARGE SCALE GENOMIC DNA]</scope>
    <source>
        <strain evidence="7 8">NFDCM</strain>
    </source>
</reference>
<dbReference type="Gene3D" id="2.60.120.10">
    <property type="entry name" value="Jelly Rolls"/>
    <property type="match status" value="1"/>
</dbReference>
<evidence type="ECO:0000259" key="5">
    <source>
        <dbReference type="PROSITE" id="PS01124"/>
    </source>
</evidence>
<dbReference type="EMBL" id="NMRN01000013">
    <property type="protein sequence ID" value="PAS93749.1"/>
    <property type="molecule type" value="Genomic_DNA"/>
</dbReference>
<dbReference type="InterPro" id="IPR009057">
    <property type="entry name" value="Homeodomain-like_sf"/>
</dbReference>
<dbReference type="Pfam" id="PF02311">
    <property type="entry name" value="AraC_binding"/>
    <property type="match status" value="1"/>
</dbReference>
<evidence type="ECO:0000256" key="4">
    <source>
        <dbReference type="ARBA" id="ARBA00023163"/>
    </source>
</evidence>
<evidence type="ECO:0000256" key="1">
    <source>
        <dbReference type="ARBA" id="ARBA00023015"/>
    </source>
</evidence>
<dbReference type="EMBL" id="MDUX01000014">
    <property type="protein sequence ID" value="KAF7599794.1"/>
    <property type="molecule type" value="Genomic_DNA"/>
</dbReference>
<feature type="domain" description="HTH araC/xylS-type" evidence="5">
    <location>
        <begin position="182"/>
        <end position="279"/>
    </location>
</feature>
<dbReference type="InterPro" id="IPR037923">
    <property type="entry name" value="HTH-like"/>
</dbReference>
<dbReference type="SUPFAM" id="SSF46689">
    <property type="entry name" value="Homeodomain-like"/>
    <property type="match status" value="2"/>
</dbReference>
<dbReference type="AlphaFoldDB" id="A0A272EUG9"/>
<dbReference type="InterPro" id="IPR003313">
    <property type="entry name" value="AraC-bd"/>
</dbReference>
<dbReference type="InterPro" id="IPR018062">
    <property type="entry name" value="HTH_AraC-typ_CS"/>
</dbReference>
<evidence type="ECO:0000256" key="3">
    <source>
        <dbReference type="ARBA" id="ARBA00023159"/>
    </source>
</evidence>
<dbReference type="Gene3D" id="1.10.10.60">
    <property type="entry name" value="Homeodomain-like"/>
    <property type="match status" value="2"/>
</dbReference>
<keyword evidence="1" id="KW-0805">Transcription regulation</keyword>
<dbReference type="InterPro" id="IPR050204">
    <property type="entry name" value="AraC_XylS_family_regulators"/>
</dbReference>
<keyword evidence="2" id="KW-0238">DNA-binding</keyword>
<keyword evidence="4" id="KW-0804">Transcription</keyword>
<protein>
    <submittedName>
        <fullName evidence="7">AraC family transcriptional regulator</fullName>
    </submittedName>
</protein>
<dbReference type="SUPFAM" id="SSF51215">
    <property type="entry name" value="Regulatory protein AraC"/>
    <property type="match status" value="1"/>
</dbReference>
<evidence type="ECO:0000313" key="9">
    <source>
        <dbReference type="Proteomes" id="UP000623509"/>
    </source>
</evidence>
<organism evidence="7 8">
    <name type="scientific">Candidatus Dactylopiibacterium carminicum</name>
    <dbReference type="NCBI Taxonomy" id="857335"/>
    <lineage>
        <taxon>Bacteria</taxon>
        <taxon>Pseudomonadati</taxon>
        <taxon>Pseudomonadota</taxon>
        <taxon>Betaproteobacteria</taxon>
        <taxon>Rhodocyclales</taxon>
        <taxon>Rhodocyclaceae</taxon>
        <taxon>Candidatus Dactylopiibacterium</taxon>
    </lineage>
</organism>
<name>A0A272EUG9_9RHOO</name>
<sequence length="284" mass="31455">MARQWTGGTFFISLPAMSQHFWSDPALPFAESRRAQHSRACYRPHTHPTLSVGAVDQGHSRLTLGDAAPLALQAGDVVVIPAQRLHACNPAPDEAWSYQMLYLDEAWLRALQTEGLAEDPGLRLGGPTLRRSPACHRALVALNAVLFSPTAIEEKEGALIDFASVLLLETERPAETAPIWLEGCLGLLREQCAQPWRVAELAAHAGLSRYHFIRTFRTHTGMTPHAFQLDCRINHARTLLRQGCGIAETAYNLGFADQSHFQQAFKARVSATPGEYLRNRKTED</sequence>
<proteinExistence type="predicted"/>
<dbReference type="InterPro" id="IPR014710">
    <property type="entry name" value="RmlC-like_jellyroll"/>
</dbReference>
<dbReference type="InterPro" id="IPR018060">
    <property type="entry name" value="HTH_AraC"/>
</dbReference>
<gene>
    <name evidence="6" type="ORF">BGI27_06005</name>
    <name evidence="7" type="ORF">CGU29_06445</name>
</gene>
<dbReference type="SMART" id="SM00342">
    <property type="entry name" value="HTH_ARAC"/>
    <property type="match status" value="1"/>
</dbReference>
<dbReference type="Proteomes" id="UP000623509">
    <property type="component" value="Unassembled WGS sequence"/>
</dbReference>
<evidence type="ECO:0000313" key="6">
    <source>
        <dbReference type="EMBL" id="KAF7599794.1"/>
    </source>
</evidence>
<dbReference type="OrthoDB" id="9809338at2"/>
<dbReference type="GO" id="GO:0003700">
    <property type="term" value="F:DNA-binding transcription factor activity"/>
    <property type="evidence" value="ECO:0007669"/>
    <property type="project" value="InterPro"/>
</dbReference>
<accession>A0A272EUG9</accession>
<dbReference type="PROSITE" id="PS01124">
    <property type="entry name" value="HTH_ARAC_FAMILY_2"/>
    <property type="match status" value="1"/>
</dbReference>
<keyword evidence="3" id="KW-0010">Activator</keyword>
<keyword evidence="9" id="KW-1185">Reference proteome</keyword>
<dbReference type="PROSITE" id="PS00041">
    <property type="entry name" value="HTH_ARAC_FAMILY_1"/>
    <property type="match status" value="1"/>
</dbReference>
<evidence type="ECO:0000313" key="8">
    <source>
        <dbReference type="Proteomes" id="UP000216107"/>
    </source>
</evidence>